<dbReference type="PATRIC" id="fig|270351.6.peg.2370"/>
<sequence length="73" mass="8794">MHFTFISQSPSPAQAIEPPTFQVRQIWQQVEDESREVSHLIDRTYRYHSVRELHWHLADRFSRPIHSLALRQV</sequence>
<name>A0A0J6S910_9HYPH</name>
<organism evidence="1 2">
    <name type="scientific">Methylobacterium aquaticum</name>
    <dbReference type="NCBI Taxonomy" id="270351"/>
    <lineage>
        <taxon>Bacteria</taxon>
        <taxon>Pseudomonadati</taxon>
        <taxon>Pseudomonadota</taxon>
        <taxon>Alphaproteobacteria</taxon>
        <taxon>Hyphomicrobiales</taxon>
        <taxon>Methylobacteriaceae</taxon>
        <taxon>Methylobacterium</taxon>
    </lineage>
</organism>
<dbReference type="RefSeq" id="WP_048466006.1">
    <property type="nucleotide sequence ID" value="NZ_JBNTQU010000020.1"/>
</dbReference>
<comment type="caution">
    <text evidence="1">The sequence shown here is derived from an EMBL/GenBank/DDBJ whole genome shotgun (WGS) entry which is preliminary data.</text>
</comment>
<gene>
    <name evidence="1" type="ORF">VP06_22485</name>
</gene>
<accession>A0A0J6S910</accession>
<proteinExistence type="predicted"/>
<protein>
    <submittedName>
        <fullName evidence="1">Uncharacterized protein</fullName>
    </submittedName>
</protein>
<evidence type="ECO:0000313" key="2">
    <source>
        <dbReference type="Proteomes" id="UP000035929"/>
    </source>
</evidence>
<dbReference type="AlphaFoldDB" id="A0A0J6S910"/>
<reference evidence="1 2" key="1">
    <citation type="submission" date="2015-03" db="EMBL/GenBank/DDBJ databases">
        <title>Genome sequencing of Methylobacterium aquaticum DSM16371 type strain.</title>
        <authorList>
            <person name="Chaudhry V."/>
            <person name="Patil P.B."/>
        </authorList>
    </citation>
    <scope>NUCLEOTIDE SEQUENCE [LARGE SCALE GENOMIC DNA]</scope>
    <source>
        <strain evidence="1 2">DSM 16371</strain>
    </source>
</reference>
<evidence type="ECO:0000313" key="1">
    <source>
        <dbReference type="EMBL" id="KMO30209.1"/>
    </source>
</evidence>
<dbReference type="Proteomes" id="UP000035929">
    <property type="component" value="Unassembled WGS sequence"/>
</dbReference>
<dbReference type="EMBL" id="LABX01000181">
    <property type="protein sequence ID" value="KMO30209.1"/>
    <property type="molecule type" value="Genomic_DNA"/>
</dbReference>